<sequence>MMTARFFFAVSACLFLLPLSSWGQADAAYAKSIRKHRKHYKKEFLEDQRAPLDRKGVKKLRFYPPDTAFKVTAAFERATGAEPFEMPTYSGATQPYVKYGTATFRLKDTTLQLAVYQSLRLIRMPQYRDHLFIPFKDATNGEQTYGGGRYMDISTADIEEGRLTIDFNKAYNPWCAYSDGYSCPIPPLENHLPVFIRAGELEYQKR</sequence>
<dbReference type="EMBL" id="JPOS01000002">
    <property type="protein sequence ID" value="KGE89837.1"/>
    <property type="molecule type" value="Genomic_DNA"/>
</dbReference>
<keyword evidence="3" id="KW-1185">Reference proteome</keyword>
<name>A0A098SG90_9BACT</name>
<accession>A0A098SG90</accession>
<feature type="chain" id="PRO_5001940289" description="DUF1684 domain-containing protein" evidence="1">
    <location>
        <begin position="28"/>
        <end position="206"/>
    </location>
</feature>
<dbReference type="RefSeq" id="WP_052515666.1">
    <property type="nucleotide sequence ID" value="NZ_JBKAGJ010000014.1"/>
</dbReference>
<keyword evidence="1" id="KW-0732">Signal</keyword>
<reference evidence="2 3" key="1">
    <citation type="journal article" date="2014" name="Int. J. Syst. Evol. Microbiol.">
        <title>Phaeodactylibacter xiamenensis gen. nov., sp. nov., a member of the family Saprospiraceae isolated from the marine alga Phaeodactylum tricornutum.</title>
        <authorList>
            <person name="Chen Z.Jr."/>
            <person name="Lei X."/>
            <person name="Lai Q."/>
            <person name="Li Y."/>
            <person name="Zhang B."/>
            <person name="Zhang J."/>
            <person name="Zhang H."/>
            <person name="Yang L."/>
            <person name="Zheng W."/>
            <person name="Tian Y."/>
            <person name="Yu Z."/>
            <person name="Xu H.Jr."/>
            <person name="Zheng T."/>
        </authorList>
    </citation>
    <scope>NUCLEOTIDE SEQUENCE [LARGE SCALE GENOMIC DNA]</scope>
    <source>
        <strain evidence="2 3">KD52</strain>
    </source>
</reference>
<dbReference type="PANTHER" id="PTHR41913">
    <property type="entry name" value="DUF1684 DOMAIN-CONTAINING PROTEIN"/>
    <property type="match status" value="1"/>
</dbReference>
<dbReference type="AlphaFoldDB" id="A0A098SG90"/>
<organism evidence="2 3">
    <name type="scientific">Phaeodactylibacter xiamenensis</name>
    <dbReference type="NCBI Taxonomy" id="1524460"/>
    <lineage>
        <taxon>Bacteria</taxon>
        <taxon>Pseudomonadati</taxon>
        <taxon>Bacteroidota</taxon>
        <taxon>Saprospiria</taxon>
        <taxon>Saprospirales</taxon>
        <taxon>Haliscomenobacteraceae</taxon>
        <taxon>Phaeodactylibacter</taxon>
    </lineage>
</organism>
<evidence type="ECO:0000256" key="1">
    <source>
        <dbReference type="SAM" id="SignalP"/>
    </source>
</evidence>
<feature type="signal peptide" evidence="1">
    <location>
        <begin position="1"/>
        <end position="27"/>
    </location>
</feature>
<proteinExistence type="predicted"/>
<comment type="caution">
    <text evidence="2">The sequence shown here is derived from an EMBL/GenBank/DDBJ whole genome shotgun (WGS) entry which is preliminary data.</text>
</comment>
<evidence type="ECO:0000313" key="2">
    <source>
        <dbReference type="EMBL" id="KGE89837.1"/>
    </source>
</evidence>
<dbReference type="Proteomes" id="UP000029736">
    <property type="component" value="Unassembled WGS sequence"/>
</dbReference>
<dbReference type="STRING" id="1524460.IX84_00560"/>
<dbReference type="PANTHER" id="PTHR41913:SF1">
    <property type="entry name" value="DUF1684 DOMAIN-CONTAINING PROTEIN"/>
    <property type="match status" value="1"/>
</dbReference>
<gene>
    <name evidence="2" type="ORF">IX84_00560</name>
</gene>
<evidence type="ECO:0008006" key="4">
    <source>
        <dbReference type="Google" id="ProtNLM"/>
    </source>
</evidence>
<dbReference type="Pfam" id="PF07920">
    <property type="entry name" value="DUF1684"/>
    <property type="match status" value="1"/>
</dbReference>
<protein>
    <recommendedName>
        <fullName evidence="4">DUF1684 domain-containing protein</fullName>
    </recommendedName>
</protein>
<evidence type="ECO:0000313" key="3">
    <source>
        <dbReference type="Proteomes" id="UP000029736"/>
    </source>
</evidence>
<dbReference type="InterPro" id="IPR012467">
    <property type="entry name" value="DUF1684"/>
</dbReference>